<evidence type="ECO:0000256" key="1">
    <source>
        <dbReference type="ARBA" id="ARBA00001971"/>
    </source>
</evidence>
<gene>
    <name evidence="9" type="ORF">CDD80_483</name>
</gene>
<sequence>MLILLLAALAAAYGLYSYLLLPLFFSPLSRLPTPHWSCALSSFWILRARKRFSETKTLSDAHSRHGPIVRVGPRTLSVNSVDAVRTIYQGGFDKWSWYSVFDFYGVHCVFSTLGSHEHGQRKRIVSRVYSKSYIQSSPAVKAQGKAILLGRLLPLLRREAVHSEGTEIQSVILSTTMDLISAFNFGVQAGTNFVQDVEYGRYWTGLYSYRFLHFFWPQEFPTLTSLCSKLGFRLYPSSADKVHQEIEDWNKRMCDKARDVLDGEKSELPPQDEPIVLRALYEGMEKAQEPKGEKAAPSRTSIQHRHLEVASETMDHILAGFETSGIALVFLIWRLSQNPGLQDELRAELLTVKAPTPDVLPESRDLDTLPLLHALVMETLRRHPPISGCQPRITPYPSSNIAGFQIPGGVRISAMPGPLHLDETVFPDPLRWDHTRWLPGVKSEEEMKQMNRNFWAFGSGGRMCLGSNFAWNSTSAPTRKMNVLTQDKVSTKSPT</sequence>
<keyword evidence="8" id="KW-0560">Oxidoreductase</keyword>
<dbReference type="Pfam" id="PF00067">
    <property type="entry name" value="p450"/>
    <property type="match status" value="1"/>
</dbReference>
<evidence type="ECO:0000256" key="7">
    <source>
        <dbReference type="PIRSR" id="PIRSR602403-1"/>
    </source>
</evidence>
<name>A0A2C5ZED9_9HYPO</name>
<accession>A0A2C5ZED9</accession>
<evidence type="ECO:0000256" key="8">
    <source>
        <dbReference type="RuleBase" id="RU000461"/>
    </source>
</evidence>
<comment type="cofactor">
    <cofactor evidence="1 7">
        <name>heme</name>
        <dbReference type="ChEBI" id="CHEBI:30413"/>
    </cofactor>
</comment>
<dbReference type="SUPFAM" id="SSF48264">
    <property type="entry name" value="Cytochrome P450"/>
    <property type="match status" value="1"/>
</dbReference>
<dbReference type="AlphaFoldDB" id="A0A2C5ZED9"/>
<dbReference type="PROSITE" id="PS00086">
    <property type="entry name" value="CYTOCHROME_P450"/>
    <property type="match status" value="1"/>
</dbReference>
<dbReference type="GO" id="GO:0020037">
    <property type="term" value="F:heme binding"/>
    <property type="evidence" value="ECO:0007669"/>
    <property type="project" value="InterPro"/>
</dbReference>
<keyword evidence="4 7" id="KW-0479">Metal-binding</keyword>
<proteinExistence type="inferred from homology"/>
<evidence type="ECO:0000256" key="3">
    <source>
        <dbReference type="ARBA" id="ARBA00022617"/>
    </source>
</evidence>
<evidence type="ECO:0000313" key="9">
    <source>
        <dbReference type="EMBL" id="PHH77551.1"/>
    </source>
</evidence>
<dbReference type="STRING" id="2004952.A0A2C5ZED9"/>
<dbReference type="PANTHER" id="PTHR24305:SF166">
    <property type="entry name" value="CYTOCHROME P450 12A4, MITOCHONDRIAL-RELATED"/>
    <property type="match status" value="1"/>
</dbReference>
<protein>
    <recommendedName>
        <fullName evidence="11">Cytochrome P450</fullName>
    </recommendedName>
</protein>
<dbReference type="PANTHER" id="PTHR24305">
    <property type="entry name" value="CYTOCHROME P450"/>
    <property type="match status" value="1"/>
</dbReference>
<organism evidence="9 10">
    <name type="scientific">Ophiocordyceps camponoti-rufipedis</name>
    <dbReference type="NCBI Taxonomy" id="2004952"/>
    <lineage>
        <taxon>Eukaryota</taxon>
        <taxon>Fungi</taxon>
        <taxon>Dikarya</taxon>
        <taxon>Ascomycota</taxon>
        <taxon>Pezizomycotina</taxon>
        <taxon>Sordariomycetes</taxon>
        <taxon>Hypocreomycetidae</taxon>
        <taxon>Hypocreales</taxon>
        <taxon>Ophiocordycipitaceae</taxon>
        <taxon>Ophiocordyceps</taxon>
    </lineage>
</organism>
<dbReference type="Gene3D" id="1.10.630.10">
    <property type="entry name" value="Cytochrome P450"/>
    <property type="match status" value="1"/>
</dbReference>
<evidence type="ECO:0000256" key="5">
    <source>
        <dbReference type="ARBA" id="ARBA00023004"/>
    </source>
</evidence>
<dbReference type="InterPro" id="IPR050121">
    <property type="entry name" value="Cytochrome_P450_monoxygenase"/>
</dbReference>
<dbReference type="PRINTS" id="PR00385">
    <property type="entry name" value="P450"/>
</dbReference>
<comment type="caution">
    <text evidence="9">The sequence shown here is derived from an EMBL/GenBank/DDBJ whole genome shotgun (WGS) entry which is preliminary data.</text>
</comment>
<reference evidence="9 10" key="1">
    <citation type="submission" date="2017-06" db="EMBL/GenBank/DDBJ databases">
        <title>Ant-infecting Ophiocordyceps genomes reveal a high diversity of potential behavioral manipulation genes and a possible major role for enterotoxins.</title>
        <authorList>
            <person name="De Bekker C."/>
            <person name="Evans H.C."/>
            <person name="Brachmann A."/>
            <person name="Hughes D.P."/>
        </authorList>
    </citation>
    <scope>NUCLEOTIDE SEQUENCE [LARGE SCALE GENOMIC DNA]</scope>
    <source>
        <strain evidence="9 10">Map16</strain>
    </source>
</reference>
<dbReference type="GO" id="GO:0005506">
    <property type="term" value="F:iron ion binding"/>
    <property type="evidence" value="ECO:0007669"/>
    <property type="project" value="InterPro"/>
</dbReference>
<dbReference type="OrthoDB" id="1470350at2759"/>
<evidence type="ECO:0008006" key="11">
    <source>
        <dbReference type="Google" id="ProtNLM"/>
    </source>
</evidence>
<dbReference type="GO" id="GO:0016705">
    <property type="term" value="F:oxidoreductase activity, acting on paired donors, with incorporation or reduction of molecular oxygen"/>
    <property type="evidence" value="ECO:0007669"/>
    <property type="project" value="InterPro"/>
</dbReference>
<comment type="similarity">
    <text evidence="2 8">Belongs to the cytochrome P450 family.</text>
</comment>
<keyword evidence="10" id="KW-1185">Reference proteome</keyword>
<dbReference type="InterPro" id="IPR002403">
    <property type="entry name" value="Cyt_P450_E_grp-IV"/>
</dbReference>
<evidence type="ECO:0000256" key="6">
    <source>
        <dbReference type="ARBA" id="ARBA00023033"/>
    </source>
</evidence>
<feature type="binding site" description="axial binding residue" evidence="7">
    <location>
        <position position="464"/>
    </location>
    <ligand>
        <name>heme</name>
        <dbReference type="ChEBI" id="CHEBI:30413"/>
    </ligand>
    <ligandPart>
        <name>Fe</name>
        <dbReference type="ChEBI" id="CHEBI:18248"/>
    </ligandPart>
</feature>
<keyword evidence="5 7" id="KW-0408">Iron</keyword>
<evidence type="ECO:0000256" key="2">
    <source>
        <dbReference type="ARBA" id="ARBA00010617"/>
    </source>
</evidence>
<keyword evidence="6 8" id="KW-0503">Monooxygenase</keyword>
<dbReference type="Proteomes" id="UP000226431">
    <property type="component" value="Unassembled WGS sequence"/>
</dbReference>
<dbReference type="PRINTS" id="PR00465">
    <property type="entry name" value="EP450IV"/>
</dbReference>
<dbReference type="InterPro" id="IPR017972">
    <property type="entry name" value="Cyt_P450_CS"/>
</dbReference>
<dbReference type="GO" id="GO:0004497">
    <property type="term" value="F:monooxygenase activity"/>
    <property type="evidence" value="ECO:0007669"/>
    <property type="project" value="UniProtKB-KW"/>
</dbReference>
<keyword evidence="3 7" id="KW-0349">Heme</keyword>
<evidence type="ECO:0000256" key="4">
    <source>
        <dbReference type="ARBA" id="ARBA00022723"/>
    </source>
</evidence>
<dbReference type="InterPro" id="IPR036396">
    <property type="entry name" value="Cyt_P450_sf"/>
</dbReference>
<dbReference type="InterPro" id="IPR001128">
    <property type="entry name" value="Cyt_P450"/>
</dbReference>
<evidence type="ECO:0000313" key="10">
    <source>
        <dbReference type="Proteomes" id="UP000226431"/>
    </source>
</evidence>
<dbReference type="EMBL" id="NJES01000114">
    <property type="protein sequence ID" value="PHH77551.1"/>
    <property type="molecule type" value="Genomic_DNA"/>
</dbReference>